<evidence type="ECO:0000256" key="2">
    <source>
        <dbReference type="ARBA" id="ARBA00005594"/>
    </source>
</evidence>
<dbReference type="PROSITE" id="PS00178">
    <property type="entry name" value="AA_TRNA_LIGASE_I"/>
    <property type="match status" value="1"/>
</dbReference>
<dbReference type="InterPro" id="IPR001278">
    <property type="entry name" value="Arg-tRNA-ligase"/>
</dbReference>
<evidence type="ECO:0000256" key="5">
    <source>
        <dbReference type="ARBA" id="ARBA00022598"/>
    </source>
</evidence>
<evidence type="ECO:0000259" key="11">
    <source>
        <dbReference type="SMART" id="SM00836"/>
    </source>
</evidence>
<dbReference type="InterPro" id="IPR008909">
    <property type="entry name" value="DALR_anticod-bd"/>
</dbReference>
<organism evidence="13">
    <name type="scientific">hydrothermal vent metagenome</name>
    <dbReference type="NCBI Taxonomy" id="652676"/>
    <lineage>
        <taxon>unclassified sequences</taxon>
        <taxon>metagenomes</taxon>
        <taxon>ecological metagenomes</taxon>
    </lineage>
</organism>
<proteinExistence type="inferred from homology"/>
<dbReference type="FunFam" id="1.10.730.10:FF:000008">
    <property type="entry name" value="Arginine--tRNA ligase"/>
    <property type="match status" value="1"/>
</dbReference>
<name>A0A3B0WDD6_9ZZZZ</name>
<dbReference type="GO" id="GO:0005737">
    <property type="term" value="C:cytoplasm"/>
    <property type="evidence" value="ECO:0007669"/>
    <property type="project" value="UniProtKB-SubCell"/>
</dbReference>
<feature type="domain" description="Arginyl tRNA synthetase N-terminal" evidence="12">
    <location>
        <begin position="3"/>
        <end position="99"/>
    </location>
</feature>
<evidence type="ECO:0000256" key="10">
    <source>
        <dbReference type="ARBA" id="ARBA00049339"/>
    </source>
</evidence>
<keyword evidence="9 13" id="KW-0030">Aminoacyl-tRNA synthetase</keyword>
<accession>A0A3B0WDD6</accession>
<keyword evidence="4" id="KW-0963">Cytoplasm</keyword>
<reference evidence="13" key="1">
    <citation type="submission" date="2018-06" db="EMBL/GenBank/DDBJ databases">
        <authorList>
            <person name="Zhirakovskaya E."/>
        </authorList>
    </citation>
    <scope>NUCLEOTIDE SEQUENCE</scope>
</reference>
<dbReference type="EC" id="6.1.1.19" evidence="3"/>
<dbReference type="SUPFAM" id="SSF55190">
    <property type="entry name" value="Arginyl-tRNA synthetase (ArgRS), N-terminal 'additional' domain"/>
    <property type="match status" value="1"/>
</dbReference>
<comment type="similarity">
    <text evidence="2">Belongs to the class-I aminoacyl-tRNA synthetase family.</text>
</comment>
<dbReference type="SMART" id="SM00836">
    <property type="entry name" value="DALR_1"/>
    <property type="match status" value="1"/>
</dbReference>
<feature type="domain" description="DALR anticodon binding" evidence="11">
    <location>
        <begin position="474"/>
        <end position="595"/>
    </location>
</feature>
<evidence type="ECO:0000259" key="12">
    <source>
        <dbReference type="SMART" id="SM01016"/>
    </source>
</evidence>
<dbReference type="InterPro" id="IPR001412">
    <property type="entry name" value="aa-tRNA-synth_I_CS"/>
</dbReference>
<evidence type="ECO:0000256" key="1">
    <source>
        <dbReference type="ARBA" id="ARBA00004496"/>
    </source>
</evidence>
<dbReference type="Gene3D" id="3.40.50.620">
    <property type="entry name" value="HUPs"/>
    <property type="match status" value="1"/>
</dbReference>
<dbReference type="HAMAP" id="MF_00123">
    <property type="entry name" value="Arg_tRNA_synth"/>
    <property type="match status" value="1"/>
</dbReference>
<dbReference type="GO" id="GO:0005524">
    <property type="term" value="F:ATP binding"/>
    <property type="evidence" value="ECO:0007669"/>
    <property type="project" value="UniProtKB-KW"/>
</dbReference>
<dbReference type="Pfam" id="PF05746">
    <property type="entry name" value="DALR_1"/>
    <property type="match status" value="1"/>
</dbReference>
<dbReference type="SUPFAM" id="SSF47323">
    <property type="entry name" value="Anticodon-binding domain of a subclass of class I aminoacyl-tRNA synthetases"/>
    <property type="match status" value="1"/>
</dbReference>
<keyword evidence="7" id="KW-0067">ATP-binding</keyword>
<evidence type="ECO:0000256" key="9">
    <source>
        <dbReference type="ARBA" id="ARBA00023146"/>
    </source>
</evidence>
<dbReference type="SUPFAM" id="SSF52374">
    <property type="entry name" value="Nucleotidylyl transferase"/>
    <property type="match status" value="1"/>
</dbReference>
<dbReference type="InterPro" id="IPR035684">
    <property type="entry name" value="ArgRS_core"/>
</dbReference>
<comment type="catalytic activity">
    <reaction evidence="10">
        <text>tRNA(Arg) + L-arginine + ATP = L-arginyl-tRNA(Arg) + AMP + diphosphate</text>
        <dbReference type="Rhea" id="RHEA:20301"/>
        <dbReference type="Rhea" id="RHEA-COMP:9658"/>
        <dbReference type="Rhea" id="RHEA-COMP:9673"/>
        <dbReference type="ChEBI" id="CHEBI:30616"/>
        <dbReference type="ChEBI" id="CHEBI:32682"/>
        <dbReference type="ChEBI" id="CHEBI:33019"/>
        <dbReference type="ChEBI" id="CHEBI:78442"/>
        <dbReference type="ChEBI" id="CHEBI:78513"/>
        <dbReference type="ChEBI" id="CHEBI:456215"/>
        <dbReference type="EC" id="6.1.1.19"/>
    </reaction>
</comment>
<evidence type="ECO:0000256" key="7">
    <source>
        <dbReference type="ARBA" id="ARBA00022840"/>
    </source>
</evidence>
<evidence type="ECO:0000313" key="13">
    <source>
        <dbReference type="EMBL" id="VAW50420.1"/>
    </source>
</evidence>
<keyword evidence="8" id="KW-0648">Protein biosynthesis</keyword>
<dbReference type="Pfam" id="PF03485">
    <property type="entry name" value="Arg_tRNA_synt_N"/>
    <property type="match status" value="1"/>
</dbReference>
<dbReference type="Gene3D" id="1.10.730.10">
    <property type="entry name" value="Isoleucyl-tRNA Synthetase, Domain 1"/>
    <property type="match status" value="1"/>
</dbReference>
<dbReference type="Gene3D" id="3.30.1360.70">
    <property type="entry name" value="Arginyl tRNA synthetase N-terminal domain"/>
    <property type="match status" value="1"/>
</dbReference>
<dbReference type="PANTHER" id="PTHR11956:SF5">
    <property type="entry name" value="ARGININE--TRNA LIGASE, CYTOPLASMIC"/>
    <property type="match status" value="1"/>
</dbReference>
<dbReference type="Pfam" id="PF00750">
    <property type="entry name" value="tRNA-synt_1d"/>
    <property type="match status" value="1"/>
</dbReference>
<dbReference type="InterPro" id="IPR014729">
    <property type="entry name" value="Rossmann-like_a/b/a_fold"/>
</dbReference>
<keyword evidence="6" id="KW-0547">Nucleotide-binding</keyword>
<dbReference type="PANTHER" id="PTHR11956">
    <property type="entry name" value="ARGINYL-TRNA SYNTHETASE"/>
    <property type="match status" value="1"/>
</dbReference>
<dbReference type="InterPro" id="IPR009080">
    <property type="entry name" value="tRNAsynth_Ia_anticodon-bd"/>
</dbReference>
<dbReference type="InterPro" id="IPR005148">
    <property type="entry name" value="Arg-tRNA-synth_N"/>
</dbReference>
<dbReference type="EMBL" id="UOFD01000013">
    <property type="protein sequence ID" value="VAW50420.1"/>
    <property type="molecule type" value="Genomic_DNA"/>
</dbReference>
<dbReference type="GO" id="GO:0004814">
    <property type="term" value="F:arginine-tRNA ligase activity"/>
    <property type="evidence" value="ECO:0007669"/>
    <property type="project" value="UniProtKB-EC"/>
</dbReference>
<dbReference type="CDD" id="cd00671">
    <property type="entry name" value="ArgRS_core"/>
    <property type="match status" value="1"/>
</dbReference>
<dbReference type="NCBIfam" id="TIGR00456">
    <property type="entry name" value="argS"/>
    <property type="match status" value="1"/>
</dbReference>
<dbReference type="SMART" id="SM01016">
    <property type="entry name" value="Arg_tRNA_synt_N"/>
    <property type="match status" value="1"/>
</dbReference>
<dbReference type="InterPro" id="IPR036695">
    <property type="entry name" value="Arg-tRNA-synth_N_sf"/>
</dbReference>
<evidence type="ECO:0000256" key="8">
    <source>
        <dbReference type="ARBA" id="ARBA00022917"/>
    </source>
</evidence>
<dbReference type="GO" id="GO:0006420">
    <property type="term" value="P:arginyl-tRNA aminoacylation"/>
    <property type="evidence" value="ECO:0007669"/>
    <property type="project" value="InterPro"/>
</dbReference>
<protein>
    <recommendedName>
        <fullName evidence="3">arginine--tRNA ligase</fullName>
        <ecNumber evidence="3">6.1.1.19</ecNumber>
    </recommendedName>
</protein>
<sequence>MKESIENLLDHALNQLISSGVIETKPALQITRTKDAAHGDFTCNVAMMLAKQAGKPPREIAQIIIDALTSDDAIKQAGIKKAGVEKIKIAGPGFINFFLAQENTLSVIKNILSSGDNFGKSNAAKNEKVQIEFVSANPTGPLHVGHGRGAAYGATLASLMRAVGFDVDCEYYVNDAGRQMNILATSIWLRYLQENAIDISFPSNGYKSEEYIYDITRALKEKHGDAFVHNAEIVMKDIPADEPDGGDKEQHIDALIERAQTLLGNDDYRTIFKAGLDSIIDDIRTDLEEFGVHYQTWYSEQSLADRDLINKAVKQLQDAGHVYEDKGALWFRSTNFGDEKDRVVVRDNGQGTYFASDIAYHLDKFARGYERVINVWGADHHGYVPRVKAALTAMGKDENKLDILLVQFANLYRNGQRLQMSTRSGSFVTLRELREEVGNDAARFFYVMRKCEQHMDFDLDLAKSQSNDNPVYYIQYAHARICRVIEQLAEKKLQHNIENGFQNLNLLTEKHETELISKLDAYADIVHKSAFNAEPHLLVHYLRELATLLHSYYNAHQFIIDDENMRDARFNLIIATKQVLHNGLTLLGVSAPDKM</sequence>
<comment type="subcellular location">
    <subcellularLocation>
        <location evidence="1">Cytoplasm</location>
    </subcellularLocation>
</comment>
<dbReference type="AlphaFoldDB" id="A0A3B0WDD6"/>
<gene>
    <name evidence="13" type="ORF">MNBD_GAMMA06-1714</name>
</gene>
<dbReference type="PRINTS" id="PR01038">
    <property type="entry name" value="TRNASYNTHARG"/>
</dbReference>
<evidence type="ECO:0000256" key="3">
    <source>
        <dbReference type="ARBA" id="ARBA00012837"/>
    </source>
</evidence>
<evidence type="ECO:0000256" key="6">
    <source>
        <dbReference type="ARBA" id="ARBA00022741"/>
    </source>
</evidence>
<keyword evidence="5 13" id="KW-0436">Ligase</keyword>
<evidence type="ECO:0000256" key="4">
    <source>
        <dbReference type="ARBA" id="ARBA00022490"/>
    </source>
</evidence>